<comment type="caution">
    <text evidence="1">The sequence shown here is derived from an EMBL/GenBank/DDBJ whole genome shotgun (WGS) entry which is preliminary data.</text>
</comment>
<dbReference type="Proteomes" id="UP000092600">
    <property type="component" value="Unassembled WGS sequence"/>
</dbReference>
<name>A0A199VJW3_ANACO</name>
<dbReference type="EMBL" id="LSRQ01001593">
    <property type="protein sequence ID" value="OAY77166.1"/>
    <property type="molecule type" value="Genomic_DNA"/>
</dbReference>
<reference evidence="1 2" key="1">
    <citation type="journal article" date="2016" name="DNA Res.">
        <title>The draft genome of MD-2 pineapple using hybrid error correction of long reads.</title>
        <authorList>
            <person name="Redwan R.M."/>
            <person name="Saidin A."/>
            <person name="Kumar S.V."/>
        </authorList>
    </citation>
    <scope>NUCLEOTIDE SEQUENCE [LARGE SCALE GENOMIC DNA]</scope>
    <source>
        <strain evidence="2">cv. MD2</strain>
        <tissue evidence="1">Leaf</tissue>
    </source>
</reference>
<organism evidence="1 2">
    <name type="scientific">Ananas comosus</name>
    <name type="common">Pineapple</name>
    <name type="synonym">Ananas ananas</name>
    <dbReference type="NCBI Taxonomy" id="4615"/>
    <lineage>
        <taxon>Eukaryota</taxon>
        <taxon>Viridiplantae</taxon>
        <taxon>Streptophyta</taxon>
        <taxon>Embryophyta</taxon>
        <taxon>Tracheophyta</taxon>
        <taxon>Spermatophyta</taxon>
        <taxon>Magnoliopsida</taxon>
        <taxon>Liliopsida</taxon>
        <taxon>Poales</taxon>
        <taxon>Bromeliaceae</taxon>
        <taxon>Bromelioideae</taxon>
        <taxon>Ananas</taxon>
    </lineage>
</organism>
<evidence type="ECO:0000313" key="2">
    <source>
        <dbReference type="Proteomes" id="UP000092600"/>
    </source>
</evidence>
<sequence length="19" mass="2234">MLRGAAEQNFWLLGLRATW</sequence>
<protein>
    <submittedName>
        <fullName evidence="1">Uncharacterized protein</fullName>
    </submittedName>
</protein>
<accession>A0A199VJW3</accession>
<gene>
    <name evidence="1" type="ORF">ACMD2_27115</name>
</gene>
<evidence type="ECO:0000313" key="1">
    <source>
        <dbReference type="EMBL" id="OAY77166.1"/>
    </source>
</evidence>
<proteinExistence type="predicted"/>
<dbReference type="AlphaFoldDB" id="A0A199VJW3"/>